<dbReference type="PANTHER" id="PTHR31064">
    <property type="entry name" value="POTASSIUM TRANSPORT PROTEIN DDB_G0292412-RELATED"/>
    <property type="match status" value="1"/>
</dbReference>
<organism evidence="10 11">
    <name type="scientific">Acorus calamus</name>
    <name type="common">Sweet flag</name>
    <dbReference type="NCBI Taxonomy" id="4465"/>
    <lineage>
        <taxon>Eukaryota</taxon>
        <taxon>Viridiplantae</taxon>
        <taxon>Streptophyta</taxon>
        <taxon>Embryophyta</taxon>
        <taxon>Tracheophyta</taxon>
        <taxon>Spermatophyta</taxon>
        <taxon>Magnoliopsida</taxon>
        <taxon>Liliopsida</taxon>
        <taxon>Acoraceae</taxon>
        <taxon>Acorus</taxon>
    </lineage>
</organism>
<dbReference type="GO" id="GO:0005886">
    <property type="term" value="C:plasma membrane"/>
    <property type="evidence" value="ECO:0007669"/>
    <property type="project" value="TreeGrafter"/>
</dbReference>
<name>A0AAV9FFD3_ACOCL</name>
<evidence type="ECO:0000256" key="1">
    <source>
        <dbReference type="ARBA" id="ARBA00004141"/>
    </source>
</evidence>
<evidence type="ECO:0000256" key="5">
    <source>
        <dbReference type="ARBA" id="ARBA00022989"/>
    </source>
</evidence>
<evidence type="ECO:0000256" key="4">
    <source>
        <dbReference type="ARBA" id="ARBA00022692"/>
    </source>
</evidence>
<dbReference type="GO" id="GO:0030001">
    <property type="term" value="P:metal ion transport"/>
    <property type="evidence" value="ECO:0007669"/>
    <property type="project" value="UniProtKB-ARBA"/>
</dbReference>
<feature type="transmembrane region" description="Helical" evidence="9">
    <location>
        <begin position="462"/>
        <end position="482"/>
    </location>
</feature>
<comment type="caution">
    <text evidence="10">The sequence shown here is derived from an EMBL/GenBank/DDBJ whole genome shotgun (WGS) entry which is preliminary data.</text>
</comment>
<dbReference type="Pfam" id="PF02386">
    <property type="entry name" value="TrkH"/>
    <property type="match status" value="2"/>
</dbReference>
<keyword evidence="11" id="KW-1185">Reference proteome</keyword>
<keyword evidence="3" id="KW-0813">Transport</keyword>
<dbReference type="EMBL" id="JAUJYO010000002">
    <property type="protein sequence ID" value="KAK1323362.1"/>
    <property type="molecule type" value="Genomic_DNA"/>
</dbReference>
<evidence type="ECO:0000313" key="10">
    <source>
        <dbReference type="EMBL" id="KAK1323362.1"/>
    </source>
</evidence>
<comment type="subcellular location">
    <subcellularLocation>
        <location evidence="1">Membrane</location>
        <topology evidence="1">Multi-pass membrane protein</topology>
    </subcellularLocation>
</comment>
<evidence type="ECO:0000256" key="8">
    <source>
        <dbReference type="SAM" id="MobiDB-lite"/>
    </source>
</evidence>
<proteinExistence type="inferred from homology"/>
<feature type="transmembrane region" description="Helical" evidence="9">
    <location>
        <begin position="420"/>
        <end position="442"/>
    </location>
</feature>
<dbReference type="InterPro" id="IPR051143">
    <property type="entry name" value="TrkH_K-transport"/>
</dbReference>
<sequence>MEIIITIIKKMRSFVPLKLKTMHNTCMCLLHFLLFRVNPFLINLFYFISISLLGSLALSLMNPRVPSEKPSFIDTLYLSVSASTVSGLATVEMEVLSNAQLVVLTLLMLFGGEVFVSMLSLPFNTTKHKQRKHDQNRVADSLESGNPNPPDKDLKLSSMKHLFYVVVGYHASVVAVGAFSIALYVTRVAGAREVLARKGLRASTFSASVAISSFANAGLIPTNENMGILRSDSGLLLMVVPLVLLGNTLFPLFLKLEIWVLKRVTGRPEFDYMLGRHDEIRFRHLLPNGEYGLLTVGVLGIIVAQLVLFCAMDWRSDGLAGLSPYRKIVVSLFQGVNSRHAGESAVDFSVVSAAVLALCIAAMYLPAYTSFLPLGTKQGKQKKGRLIEFFHLSQIAYIIVFVILVCIIERNKMRDDPVNFSFLNVLFEVVSAYGNVGFSVSYSCARRLNTGGACVDKAYGFSGWWSDAGMLIIIFVMLFGRLKRFTMHGGKSWRLR</sequence>
<gene>
    <name evidence="10" type="primary">HKT2</name>
    <name evidence="10" type="ORF">QJS10_CPA02g01576</name>
</gene>
<evidence type="ECO:0000313" key="11">
    <source>
        <dbReference type="Proteomes" id="UP001180020"/>
    </source>
</evidence>
<keyword evidence="6" id="KW-0406">Ion transport</keyword>
<evidence type="ECO:0000256" key="3">
    <source>
        <dbReference type="ARBA" id="ARBA00022448"/>
    </source>
</evidence>
<reference evidence="10" key="2">
    <citation type="submission" date="2023-06" db="EMBL/GenBank/DDBJ databases">
        <authorList>
            <person name="Ma L."/>
            <person name="Liu K.-W."/>
            <person name="Li Z."/>
            <person name="Hsiao Y.-Y."/>
            <person name="Qi Y."/>
            <person name="Fu T."/>
            <person name="Tang G."/>
            <person name="Zhang D."/>
            <person name="Sun W.-H."/>
            <person name="Liu D.-K."/>
            <person name="Li Y."/>
            <person name="Chen G.-Z."/>
            <person name="Liu X.-D."/>
            <person name="Liao X.-Y."/>
            <person name="Jiang Y.-T."/>
            <person name="Yu X."/>
            <person name="Hao Y."/>
            <person name="Huang J."/>
            <person name="Zhao X.-W."/>
            <person name="Ke S."/>
            <person name="Chen Y.-Y."/>
            <person name="Wu W.-L."/>
            <person name="Hsu J.-L."/>
            <person name="Lin Y.-F."/>
            <person name="Huang M.-D."/>
            <person name="Li C.-Y."/>
            <person name="Huang L."/>
            <person name="Wang Z.-W."/>
            <person name="Zhao X."/>
            <person name="Zhong W.-Y."/>
            <person name="Peng D.-H."/>
            <person name="Ahmad S."/>
            <person name="Lan S."/>
            <person name="Zhang J.-S."/>
            <person name="Tsai W.-C."/>
            <person name="Van De Peer Y."/>
            <person name="Liu Z.-J."/>
        </authorList>
    </citation>
    <scope>NUCLEOTIDE SEQUENCE</scope>
    <source>
        <strain evidence="10">CP</strain>
        <tissue evidence="10">Leaves</tissue>
    </source>
</reference>
<reference evidence="10" key="1">
    <citation type="journal article" date="2023" name="Nat. Commun.">
        <title>Diploid and tetraploid genomes of Acorus and the evolution of monocots.</title>
        <authorList>
            <person name="Ma L."/>
            <person name="Liu K.W."/>
            <person name="Li Z."/>
            <person name="Hsiao Y.Y."/>
            <person name="Qi Y."/>
            <person name="Fu T."/>
            <person name="Tang G.D."/>
            <person name="Zhang D."/>
            <person name="Sun W.H."/>
            <person name="Liu D.K."/>
            <person name="Li Y."/>
            <person name="Chen G.Z."/>
            <person name="Liu X.D."/>
            <person name="Liao X.Y."/>
            <person name="Jiang Y.T."/>
            <person name="Yu X."/>
            <person name="Hao Y."/>
            <person name="Huang J."/>
            <person name="Zhao X.W."/>
            <person name="Ke S."/>
            <person name="Chen Y.Y."/>
            <person name="Wu W.L."/>
            <person name="Hsu J.L."/>
            <person name="Lin Y.F."/>
            <person name="Huang M.D."/>
            <person name="Li C.Y."/>
            <person name="Huang L."/>
            <person name="Wang Z.W."/>
            <person name="Zhao X."/>
            <person name="Zhong W.Y."/>
            <person name="Peng D.H."/>
            <person name="Ahmad S."/>
            <person name="Lan S."/>
            <person name="Zhang J.S."/>
            <person name="Tsai W.C."/>
            <person name="Van de Peer Y."/>
            <person name="Liu Z.J."/>
        </authorList>
    </citation>
    <scope>NUCLEOTIDE SEQUENCE</scope>
    <source>
        <strain evidence="10">CP</strain>
    </source>
</reference>
<evidence type="ECO:0000256" key="7">
    <source>
        <dbReference type="ARBA" id="ARBA00023136"/>
    </source>
</evidence>
<dbReference type="Proteomes" id="UP001180020">
    <property type="component" value="Unassembled WGS sequence"/>
</dbReference>
<feature type="transmembrane region" description="Helical" evidence="9">
    <location>
        <begin position="162"/>
        <end position="185"/>
    </location>
</feature>
<evidence type="ECO:0000256" key="9">
    <source>
        <dbReference type="SAM" id="Phobius"/>
    </source>
</evidence>
<feature type="transmembrane region" description="Helical" evidence="9">
    <location>
        <begin position="234"/>
        <end position="254"/>
    </location>
</feature>
<feature type="transmembrane region" description="Helical" evidence="9">
    <location>
        <begin position="291"/>
        <end position="311"/>
    </location>
</feature>
<feature type="transmembrane region" description="Helical" evidence="9">
    <location>
        <begin position="389"/>
        <end position="408"/>
    </location>
</feature>
<feature type="transmembrane region" description="Helical" evidence="9">
    <location>
        <begin position="348"/>
        <end position="369"/>
    </location>
</feature>
<keyword evidence="7 9" id="KW-0472">Membrane</keyword>
<dbReference type="PANTHER" id="PTHR31064:SF25">
    <property type="entry name" value="CATION TRANSPORTER HKT2_1"/>
    <property type="match status" value="1"/>
</dbReference>
<protein>
    <submittedName>
        <fullName evidence="10">Cation transporter HKT2</fullName>
    </submittedName>
</protein>
<feature type="transmembrane region" description="Helical" evidence="9">
    <location>
        <begin position="101"/>
        <end position="123"/>
    </location>
</feature>
<evidence type="ECO:0000256" key="6">
    <source>
        <dbReference type="ARBA" id="ARBA00023065"/>
    </source>
</evidence>
<keyword evidence="5 9" id="KW-1133">Transmembrane helix</keyword>
<feature type="region of interest" description="Disordered" evidence="8">
    <location>
        <begin position="128"/>
        <end position="152"/>
    </location>
</feature>
<dbReference type="InterPro" id="IPR003445">
    <property type="entry name" value="Cat_transpt"/>
</dbReference>
<dbReference type="GO" id="GO:0098662">
    <property type="term" value="P:inorganic cation transmembrane transport"/>
    <property type="evidence" value="ECO:0007669"/>
    <property type="project" value="UniProtKB-ARBA"/>
</dbReference>
<dbReference type="AlphaFoldDB" id="A0AAV9FFD3"/>
<keyword evidence="4 9" id="KW-0812">Transmembrane</keyword>
<accession>A0AAV9FFD3</accession>
<dbReference type="GO" id="GO:0008324">
    <property type="term" value="F:monoatomic cation transmembrane transporter activity"/>
    <property type="evidence" value="ECO:0007669"/>
    <property type="project" value="InterPro"/>
</dbReference>
<feature type="transmembrane region" description="Helical" evidence="9">
    <location>
        <begin position="205"/>
        <end position="222"/>
    </location>
</feature>
<comment type="similarity">
    <text evidence="2">Belongs to the TrkH potassium transport family. HKT (TC 2.A.38.3) subfamily.</text>
</comment>
<evidence type="ECO:0000256" key="2">
    <source>
        <dbReference type="ARBA" id="ARBA00010864"/>
    </source>
</evidence>